<protein>
    <submittedName>
        <fullName evidence="2">Prolyl oligopeptidase family serine peptidase</fullName>
    </submittedName>
</protein>
<dbReference type="InterPro" id="IPR029058">
    <property type="entry name" value="AB_hydrolase_fold"/>
</dbReference>
<dbReference type="RefSeq" id="WP_261272122.1">
    <property type="nucleotide sequence ID" value="NZ_JAMTCC010000008.1"/>
</dbReference>
<dbReference type="Proteomes" id="UP001155604">
    <property type="component" value="Unassembled WGS sequence"/>
</dbReference>
<dbReference type="Gene3D" id="2.120.10.30">
    <property type="entry name" value="TolB, C-terminal domain"/>
    <property type="match status" value="1"/>
</dbReference>
<evidence type="ECO:0000313" key="2">
    <source>
        <dbReference type="EMBL" id="MCT7944916.1"/>
    </source>
</evidence>
<dbReference type="EMBL" id="JAMTCC010000008">
    <property type="protein sequence ID" value="MCT7944916.1"/>
    <property type="molecule type" value="Genomic_DNA"/>
</dbReference>
<accession>A0A9X2WT07</accession>
<dbReference type="GO" id="GO:0008236">
    <property type="term" value="F:serine-type peptidase activity"/>
    <property type="evidence" value="ECO:0007669"/>
    <property type="project" value="InterPro"/>
</dbReference>
<proteinExistence type="predicted"/>
<dbReference type="GO" id="GO:0006508">
    <property type="term" value="P:proteolysis"/>
    <property type="evidence" value="ECO:0007669"/>
    <property type="project" value="InterPro"/>
</dbReference>
<dbReference type="SUPFAM" id="SSF53474">
    <property type="entry name" value="alpha/beta-Hydrolases"/>
    <property type="match status" value="1"/>
</dbReference>
<dbReference type="InterPro" id="IPR001375">
    <property type="entry name" value="Peptidase_S9_cat"/>
</dbReference>
<sequence length="689" mass="76004">MKLHGYLWVLGSLFCLGACERSNKETPHLSDNGGRIVAPYGSWLSPLSANDVFEQADNVAELQSVDGAIYFSESDGDKQGQVGIKRLDKQGNIADVVPPSFNVKSAVHEYGGAAFLGIGQSLFATKALDQLFYRFAPNQPPLPLTPNGTRHADCIAYPKGSRIICVREDHRQPGEPKASLVTINLNFAGEGDTFVSGHDFISSPAISPDNSQLAWITWEHPYMPWDNSILWLGDLDRKGQLHNIRKVNTPTDSSVTQPLFSPDGQLYVVSDISNWWNIYRVTAQNTLAPVLNKKAEFAVADWYLGNHNYAFESEKTIIASYMLGSQAALIRLHLDSGLTESLAVDFGEITQVIRGEDAVYFVGAKATPEKGIYKVIGRGTELVYTPNLPKLDPNYISRAKNITFKTGFNQQAYGYFYGPVNPNYTAPHDTRPPLIVMLHGGPTARASLAYRSDIQFWTSRGFAVLDVNFRGSSGFGRAYRQSIYGKWGQADVEDAVNAARYLVDKGWVDGQKLAIRGVSAGGLTVMSSLAFYDVFQAGVSYAGISDFEQLAKSTHKFETGYLDQLIGPYANNQARYRELSPLYHLEGLNEPLLIFQGLRDQIVPPQQSRKIYEALKVRGVPTAYIAYQDEPHGGWKPEHRAAGLETELAFYGQVFNFIPAGKLATLVLDNAAALKPPVLKGHPRATRGY</sequence>
<dbReference type="Gene3D" id="3.40.50.1820">
    <property type="entry name" value="alpha/beta hydrolase"/>
    <property type="match status" value="1"/>
</dbReference>
<dbReference type="InterPro" id="IPR050585">
    <property type="entry name" value="Xaa-Pro_dipeptidyl-ppase/CocE"/>
</dbReference>
<keyword evidence="3" id="KW-1185">Reference proteome</keyword>
<evidence type="ECO:0000259" key="1">
    <source>
        <dbReference type="Pfam" id="PF00326"/>
    </source>
</evidence>
<dbReference type="AlphaFoldDB" id="A0A9X2WT07"/>
<dbReference type="PANTHER" id="PTHR43056">
    <property type="entry name" value="PEPTIDASE S9 PROLYL OLIGOPEPTIDASE"/>
    <property type="match status" value="1"/>
</dbReference>
<dbReference type="PANTHER" id="PTHR43056:SF5">
    <property type="entry name" value="PEPTIDASE S9 PROLYL OLIGOPEPTIDASE CATALYTIC DOMAIN-CONTAINING PROTEIN"/>
    <property type="match status" value="1"/>
</dbReference>
<name>A0A9X2WT07_9GAMM</name>
<comment type="caution">
    <text evidence="2">The sequence shown here is derived from an EMBL/GenBank/DDBJ whole genome shotgun (WGS) entry which is preliminary data.</text>
</comment>
<feature type="domain" description="Peptidase S9 prolyl oligopeptidase catalytic" evidence="1">
    <location>
        <begin position="450"/>
        <end position="656"/>
    </location>
</feature>
<dbReference type="Pfam" id="PF00326">
    <property type="entry name" value="Peptidase_S9"/>
    <property type="match status" value="1"/>
</dbReference>
<evidence type="ECO:0000313" key="3">
    <source>
        <dbReference type="Proteomes" id="UP001155604"/>
    </source>
</evidence>
<dbReference type="SUPFAM" id="SSF82171">
    <property type="entry name" value="DPP6 N-terminal domain-like"/>
    <property type="match status" value="1"/>
</dbReference>
<reference evidence="2" key="1">
    <citation type="journal article" date="2023" name="Int. J. Syst. Evol. Microbiol.">
        <title>&lt;i&gt;Shewanella septentrionalis&lt;/i&gt; sp. nov. and &lt;i&gt;Shewanella holmiensis&lt;/i&gt; sp. nov., isolated from Baltic Sea water and sediments.</title>
        <authorList>
            <person name="Martin-Rodriguez A.J."/>
            <person name="Thorell K."/>
            <person name="Joffre E."/>
            <person name="Jensie-Markopoulos S."/>
            <person name="Moore E.R.B."/>
            <person name="Sjoling A."/>
        </authorList>
    </citation>
    <scope>NUCLEOTIDE SEQUENCE</scope>
    <source>
        <strain evidence="2">SP1W3</strain>
    </source>
</reference>
<organism evidence="2 3">
    <name type="scientific">Shewanella septentrionalis</name>
    <dbReference type="NCBI Taxonomy" id="2952223"/>
    <lineage>
        <taxon>Bacteria</taxon>
        <taxon>Pseudomonadati</taxon>
        <taxon>Pseudomonadota</taxon>
        <taxon>Gammaproteobacteria</taxon>
        <taxon>Alteromonadales</taxon>
        <taxon>Shewanellaceae</taxon>
        <taxon>Shewanella</taxon>
    </lineage>
</organism>
<gene>
    <name evidence="2" type="ORF">NE536_06005</name>
</gene>
<dbReference type="InterPro" id="IPR011042">
    <property type="entry name" value="6-blade_b-propeller_TolB-like"/>
</dbReference>